<dbReference type="Proteomes" id="UP001044222">
    <property type="component" value="Unassembled WGS sequence"/>
</dbReference>
<dbReference type="PANTHER" id="PTHR24271">
    <property type="entry name" value="KALLIKREIN-RELATED"/>
    <property type="match status" value="1"/>
</dbReference>
<feature type="non-terminal residue" evidence="7">
    <location>
        <position position="251"/>
    </location>
</feature>
<dbReference type="AlphaFoldDB" id="A0A9D3MR50"/>
<dbReference type="InterPro" id="IPR001314">
    <property type="entry name" value="Peptidase_S1A"/>
</dbReference>
<evidence type="ECO:0000256" key="1">
    <source>
        <dbReference type="ARBA" id="ARBA00004239"/>
    </source>
</evidence>
<dbReference type="PRINTS" id="PR00722">
    <property type="entry name" value="CHYMOTRYPSIN"/>
</dbReference>
<dbReference type="SUPFAM" id="SSF50494">
    <property type="entry name" value="Trypsin-like serine proteases"/>
    <property type="match status" value="1"/>
</dbReference>
<evidence type="ECO:0000256" key="5">
    <source>
        <dbReference type="ARBA" id="ARBA00038868"/>
    </source>
</evidence>
<sequence>TRIYTPIHDVIFFHCSIGASNSGIRGGKAAKPHSRPYMVSLQSKGYHVCGGLLIRKDFVLTSAHCIKYKPLEVVLGAHNISKHETTQQRIQVGKYHPHTSYLNANQCDYDVMLLKLKTKAKLNKYVKVIGLPRKDGNIPANIKCSVAGWGQKRSGGHAEGVLQEVTQTIERNAQCKSFWQKYFFNKQMICTRPEGDRGFCQGDSGGPIICNKKPQGIAAYNNGCNESKYPDVYMKIPFFVPWINKTIEGYN</sequence>
<dbReference type="GO" id="GO:0006508">
    <property type="term" value="P:proteolysis"/>
    <property type="evidence" value="ECO:0007669"/>
    <property type="project" value="InterPro"/>
</dbReference>
<dbReference type="Gene3D" id="2.40.10.10">
    <property type="entry name" value="Trypsin-like serine proteases"/>
    <property type="match status" value="1"/>
</dbReference>
<proteinExistence type="predicted"/>
<dbReference type="SMART" id="SM00020">
    <property type="entry name" value="Tryp_SPc"/>
    <property type="match status" value="1"/>
</dbReference>
<keyword evidence="8" id="KW-1185">Reference proteome</keyword>
<comment type="catalytic activity">
    <reaction evidence="4">
        <text>Preferential cleavage: Arg-|-Xaa, Lys-|-Xaa.</text>
        <dbReference type="EC" id="3.4.21.4"/>
    </reaction>
</comment>
<keyword evidence="2" id="KW-0865">Zymogen</keyword>
<reference evidence="7" key="1">
    <citation type="submission" date="2021-01" db="EMBL/GenBank/DDBJ databases">
        <title>A chromosome-scale assembly of European eel, Anguilla anguilla.</title>
        <authorList>
            <person name="Henkel C."/>
            <person name="Jong-Raadsen S.A."/>
            <person name="Dufour S."/>
            <person name="Weltzien F.-A."/>
            <person name="Palstra A.P."/>
            <person name="Pelster B."/>
            <person name="Spaink H.P."/>
            <person name="Van Den Thillart G.E."/>
            <person name="Jansen H."/>
            <person name="Zahm M."/>
            <person name="Klopp C."/>
            <person name="Cedric C."/>
            <person name="Louis A."/>
            <person name="Berthelot C."/>
            <person name="Parey E."/>
            <person name="Roest Crollius H."/>
            <person name="Montfort J."/>
            <person name="Robinson-Rechavi M."/>
            <person name="Bucao C."/>
            <person name="Bouchez O."/>
            <person name="Gislard M."/>
            <person name="Lluch J."/>
            <person name="Milhes M."/>
            <person name="Lampietro C."/>
            <person name="Lopez Roques C."/>
            <person name="Donnadieu C."/>
            <person name="Braasch I."/>
            <person name="Desvignes T."/>
            <person name="Postlethwait J."/>
            <person name="Bobe J."/>
            <person name="Guiguen Y."/>
            <person name="Dirks R."/>
        </authorList>
    </citation>
    <scope>NUCLEOTIDE SEQUENCE</scope>
    <source>
        <strain evidence="7">Tag_6206</strain>
        <tissue evidence="7">Liver</tissue>
    </source>
</reference>
<dbReference type="GO" id="GO:0004252">
    <property type="term" value="F:serine-type endopeptidase activity"/>
    <property type="evidence" value="ECO:0007669"/>
    <property type="project" value="UniProtKB-EC"/>
</dbReference>
<dbReference type="InterPro" id="IPR009003">
    <property type="entry name" value="Peptidase_S1_PA"/>
</dbReference>
<dbReference type="InterPro" id="IPR043504">
    <property type="entry name" value="Peptidase_S1_PA_chymotrypsin"/>
</dbReference>
<dbReference type="EMBL" id="JAFIRN010000003">
    <property type="protein sequence ID" value="KAG5852396.1"/>
    <property type="molecule type" value="Genomic_DNA"/>
</dbReference>
<evidence type="ECO:0000256" key="4">
    <source>
        <dbReference type="ARBA" id="ARBA00036320"/>
    </source>
</evidence>
<dbReference type="InterPro" id="IPR001254">
    <property type="entry name" value="Trypsin_dom"/>
</dbReference>
<evidence type="ECO:0000256" key="2">
    <source>
        <dbReference type="ARBA" id="ARBA00023145"/>
    </source>
</evidence>
<gene>
    <name evidence="7" type="ORF">ANANG_G00061970</name>
</gene>
<comment type="subcellular location">
    <subcellularLocation>
        <location evidence="1">Secreted</location>
        <location evidence="1">Extracellular space</location>
    </subcellularLocation>
</comment>
<accession>A0A9D3MR50</accession>
<dbReference type="PANTHER" id="PTHR24271:SF80">
    <property type="entry name" value="GRANZYME 3, TANDEM DUPLICATE 1-RELATED"/>
    <property type="match status" value="1"/>
</dbReference>
<dbReference type="PROSITE" id="PS50240">
    <property type="entry name" value="TRYPSIN_DOM"/>
    <property type="match status" value="1"/>
</dbReference>
<evidence type="ECO:0000313" key="7">
    <source>
        <dbReference type="EMBL" id="KAG5852396.1"/>
    </source>
</evidence>
<evidence type="ECO:0000313" key="8">
    <source>
        <dbReference type="Proteomes" id="UP001044222"/>
    </source>
</evidence>
<dbReference type="EC" id="3.4.21.4" evidence="5"/>
<organism evidence="7 8">
    <name type="scientific">Anguilla anguilla</name>
    <name type="common">European freshwater eel</name>
    <name type="synonym">Muraena anguilla</name>
    <dbReference type="NCBI Taxonomy" id="7936"/>
    <lineage>
        <taxon>Eukaryota</taxon>
        <taxon>Metazoa</taxon>
        <taxon>Chordata</taxon>
        <taxon>Craniata</taxon>
        <taxon>Vertebrata</taxon>
        <taxon>Euteleostomi</taxon>
        <taxon>Actinopterygii</taxon>
        <taxon>Neopterygii</taxon>
        <taxon>Teleostei</taxon>
        <taxon>Anguilliformes</taxon>
        <taxon>Anguillidae</taxon>
        <taxon>Anguilla</taxon>
    </lineage>
</organism>
<protein>
    <recommendedName>
        <fullName evidence="5">trypsin</fullName>
        <ecNumber evidence="5">3.4.21.4</ecNumber>
    </recommendedName>
</protein>
<name>A0A9D3MR50_ANGAN</name>
<comment type="caution">
    <text evidence="7">The sequence shown here is derived from an EMBL/GenBank/DDBJ whole genome shotgun (WGS) entry which is preliminary data.</text>
</comment>
<evidence type="ECO:0000259" key="6">
    <source>
        <dbReference type="PROSITE" id="PS50240"/>
    </source>
</evidence>
<dbReference type="GO" id="GO:0005576">
    <property type="term" value="C:extracellular region"/>
    <property type="evidence" value="ECO:0007669"/>
    <property type="project" value="UniProtKB-SubCell"/>
</dbReference>
<dbReference type="FunFam" id="2.40.10.10:FF:000005">
    <property type="entry name" value="Serine protease 37"/>
    <property type="match status" value="1"/>
</dbReference>
<dbReference type="CDD" id="cd00190">
    <property type="entry name" value="Tryp_SPc"/>
    <property type="match status" value="1"/>
</dbReference>
<evidence type="ECO:0000256" key="3">
    <source>
        <dbReference type="ARBA" id="ARBA00023157"/>
    </source>
</evidence>
<dbReference type="Pfam" id="PF00089">
    <property type="entry name" value="Trypsin"/>
    <property type="match status" value="1"/>
</dbReference>
<feature type="domain" description="Peptidase S1" evidence="6">
    <location>
        <begin position="24"/>
        <end position="248"/>
    </location>
</feature>
<keyword evidence="3" id="KW-1015">Disulfide bond</keyword>